<accession>A0AAC9CWF8</accession>
<proteinExistence type="predicted"/>
<sequence>MSYIDTSTIPNCKIEEKRFEWGEPYKIYSPIFYLTSQSTSKLKNSIILFGENNFKKQLLMIYNVLNNYDEFDKIESYEEEEDFNREEILALINFYINKNENLMAPWEKYEIGLNEDDYFTYFKEKITDNLYSVKNV</sequence>
<evidence type="ECO:0000313" key="2">
    <source>
        <dbReference type="Proteomes" id="UP000093276"/>
    </source>
</evidence>
<gene>
    <name evidence="1" type="ORF">BB050_00100</name>
</gene>
<dbReference type="GeneID" id="32305996"/>
<protein>
    <submittedName>
        <fullName evidence="1">Uncharacterized protein</fullName>
    </submittedName>
</protein>
<dbReference type="AlphaFoldDB" id="A0AAC9CWF8"/>
<dbReference type="EMBL" id="CP016907">
    <property type="protein sequence ID" value="AOC93256.1"/>
    <property type="molecule type" value="Genomic_DNA"/>
</dbReference>
<organism evidence="1 2">
    <name type="scientific">Flavobacterium anhuiense</name>
    <dbReference type="NCBI Taxonomy" id="459526"/>
    <lineage>
        <taxon>Bacteria</taxon>
        <taxon>Pseudomonadati</taxon>
        <taxon>Bacteroidota</taxon>
        <taxon>Flavobacteriia</taxon>
        <taxon>Flavobacteriales</taxon>
        <taxon>Flavobacteriaceae</taxon>
        <taxon>Flavobacterium</taxon>
    </lineage>
</organism>
<evidence type="ECO:0000313" key="1">
    <source>
        <dbReference type="EMBL" id="AOC93256.1"/>
    </source>
</evidence>
<dbReference type="RefSeq" id="WP_066032195.1">
    <property type="nucleotide sequence ID" value="NZ_CP016907.1"/>
</dbReference>
<dbReference type="Proteomes" id="UP000093276">
    <property type="component" value="Chromosome"/>
</dbReference>
<reference evidence="1 2" key="1">
    <citation type="submission" date="2016-08" db="EMBL/GenBank/DDBJ databases">
        <title>Complete genome sequence of Flavobacterium johnsoniae strain GSE09, a volatile-producing biocontrol agent isolated from cucumber (Cucumis sativus).</title>
        <authorList>
            <person name="Jeong J.-J."/>
            <person name="Oh J.Y."/>
            <person name="Jim Y.J."/>
            <person name="Sang M.K."/>
            <person name="Kim K.D."/>
        </authorList>
    </citation>
    <scope>NUCLEOTIDE SEQUENCE [LARGE SCALE GENOMIC DNA]</scope>
    <source>
        <strain evidence="1 2">GSE09</strain>
    </source>
</reference>
<name>A0AAC9CWF8_9FLAO</name>
<dbReference type="KEGG" id="fjg:BB050_00100"/>